<dbReference type="GO" id="GO:0009003">
    <property type="term" value="F:signal peptidase activity"/>
    <property type="evidence" value="ECO:0007669"/>
    <property type="project" value="UniProtKB-EC"/>
</dbReference>
<evidence type="ECO:0000256" key="4">
    <source>
        <dbReference type="ARBA" id="ARBA00013208"/>
    </source>
</evidence>
<feature type="active site" evidence="6">
    <location>
        <position position="163"/>
    </location>
</feature>
<dbReference type="PRINTS" id="PR00727">
    <property type="entry name" value="LEADERPTASE"/>
</dbReference>
<feature type="region of interest" description="Disordered" evidence="8">
    <location>
        <begin position="1"/>
        <end position="47"/>
    </location>
</feature>
<feature type="compositionally biased region" description="Basic residues" evidence="8">
    <location>
        <begin position="30"/>
        <end position="47"/>
    </location>
</feature>
<dbReference type="GO" id="GO:0004252">
    <property type="term" value="F:serine-type endopeptidase activity"/>
    <property type="evidence" value="ECO:0007669"/>
    <property type="project" value="InterPro"/>
</dbReference>
<dbReference type="GO" id="GO:0005886">
    <property type="term" value="C:plasma membrane"/>
    <property type="evidence" value="ECO:0007669"/>
    <property type="project" value="UniProtKB-SubCell"/>
</dbReference>
<comment type="catalytic activity">
    <reaction evidence="1 7">
        <text>Cleavage of hydrophobic, N-terminal signal or leader sequences from secreted and periplasmic proteins.</text>
        <dbReference type="EC" id="3.4.21.89"/>
    </reaction>
</comment>
<feature type="domain" description="Peptidase S26" evidence="9">
    <location>
        <begin position="56"/>
        <end position="253"/>
    </location>
</feature>
<dbReference type="InterPro" id="IPR019758">
    <property type="entry name" value="Pept_S26A_signal_pept_1_CS"/>
</dbReference>
<evidence type="ECO:0000256" key="8">
    <source>
        <dbReference type="SAM" id="MobiDB-lite"/>
    </source>
</evidence>
<evidence type="ECO:0000256" key="5">
    <source>
        <dbReference type="ARBA" id="ARBA00022801"/>
    </source>
</evidence>
<dbReference type="Gene3D" id="2.10.109.10">
    <property type="entry name" value="Umud Fragment, subunit A"/>
    <property type="match status" value="1"/>
</dbReference>
<keyword evidence="7" id="KW-0812">Transmembrane</keyword>
<dbReference type="InterPro" id="IPR000223">
    <property type="entry name" value="Pept_S26A_signal_pept_1"/>
</dbReference>
<feature type="compositionally biased region" description="Polar residues" evidence="8">
    <location>
        <begin position="14"/>
        <end position="26"/>
    </location>
</feature>
<dbReference type="NCBIfam" id="TIGR02227">
    <property type="entry name" value="sigpep_I_bact"/>
    <property type="match status" value="1"/>
</dbReference>
<evidence type="ECO:0000313" key="10">
    <source>
        <dbReference type="EMBL" id="NMW92978.1"/>
    </source>
</evidence>
<gene>
    <name evidence="10" type="primary">lepB</name>
    <name evidence="10" type="ORF">HHJ74_04610</name>
</gene>
<dbReference type="PANTHER" id="PTHR43390:SF1">
    <property type="entry name" value="CHLOROPLAST PROCESSING PEPTIDASE"/>
    <property type="match status" value="1"/>
</dbReference>
<feature type="compositionally biased region" description="Basic and acidic residues" evidence="8">
    <location>
        <begin position="1"/>
        <end position="10"/>
    </location>
</feature>
<feature type="active site" evidence="6">
    <location>
        <position position="85"/>
    </location>
</feature>
<evidence type="ECO:0000256" key="3">
    <source>
        <dbReference type="ARBA" id="ARBA00009370"/>
    </source>
</evidence>
<comment type="caution">
    <text evidence="10">The sequence shown here is derived from an EMBL/GenBank/DDBJ whole genome shotgun (WGS) entry which is preliminary data.</text>
</comment>
<dbReference type="InterPro" id="IPR036286">
    <property type="entry name" value="LexA/Signal_pep-like_sf"/>
</dbReference>
<dbReference type="Proteomes" id="UP000582487">
    <property type="component" value="Unassembled WGS sequence"/>
</dbReference>
<proteinExistence type="inferred from homology"/>
<dbReference type="PANTHER" id="PTHR43390">
    <property type="entry name" value="SIGNAL PEPTIDASE I"/>
    <property type="match status" value="1"/>
</dbReference>
<comment type="similarity">
    <text evidence="3 7">Belongs to the peptidase S26 family.</text>
</comment>
<keyword evidence="7" id="KW-0472">Membrane</keyword>
<evidence type="ECO:0000256" key="2">
    <source>
        <dbReference type="ARBA" id="ARBA00004401"/>
    </source>
</evidence>
<dbReference type="CDD" id="cd06530">
    <property type="entry name" value="S26_SPase_I"/>
    <property type="match status" value="1"/>
</dbReference>
<evidence type="ECO:0000256" key="6">
    <source>
        <dbReference type="PIRSR" id="PIRSR600223-1"/>
    </source>
</evidence>
<dbReference type="InterPro" id="IPR019533">
    <property type="entry name" value="Peptidase_S26"/>
</dbReference>
<evidence type="ECO:0000256" key="1">
    <source>
        <dbReference type="ARBA" id="ARBA00000677"/>
    </source>
</evidence>
<keyword evidence="5 7" id="KW-0378">Hydrolase</keyword>
<comment type="subcellular location">
    <subcellularLocation>
        <location evidence="2">Cell membrane</location>
        <topology evidence="2">Single-pass type II membrane protein</topology>
    </subcellularLocation>
    <subcellularLocation>
        <location evidence="7">Membrane</location>
        <topology evidence="7">Single-pass type II membrane protein</topology>
    </subcellularLocation>
</comment>
<reference evidence="10 11" key="1">
    <citation type="submission" date="2020-04" db="EMBL/GenBank/DDBJ databases">
        <title>Antimicrobial susceptibility and clonality of vaginal-derived multi-drug resistant Mobiluncus isolates in China.</title>
        <authorList>
            <person name="Zhang X."/>
        </authorList>
    </citation>
    <scope>NUCLEOTIDE SEQUENCE [LARGE SCALE GENOMIC DNA]</scope>
    <source>
        <strain evidence="10 11">7</strain>
    </source>
</reference>
<dbReference type="EC" id="3.4.21.89" evidence="4 7"/>
<dbReference type="GO" id="GO:0006465">
    <property type="term" value="P:signal peptide processing"/>
    <property type="evidence" value="ECO:0007669"/>
    <property type="project" value="InterPro"/>
</dbReference>
<protein>
    <recommendedName>
        <fullName evidence="4 7">Signal peptidase I</fullName>
        <ecNumber evidence="4 7">3.4.21.89</ecNumber>
    </recommendedName>
</protein>
<dbReference type="SUPFAM" id="SSF51306">
    <property type="entry name" value="LexA/Signal peptidase"/>
    <property type="match status" value="1"/>
</dbReference>
<accession>A0A378PA11</accession>
<keyword evidence="7" id="KW-0645">Protease</keyword>
<evidence type="ECO:0000256" key="7">
    <source>
        <dbReference type="RuleBase" id="RU362042"/>
    </source>
</evidence>
<organism evidence="10 11">
    <name type="scientific">Mobiluncus mulieris</name>
    <dbReference type="NCBI Taxonomy" id="2052"/>
    <lineage>
        <taxon>Bacteria</taxon>
        <taxon>Bacillati</taxon>
        <taxon>Actinomycetota</taxon>
        <taxon>Actinomycetes</taxon>
        <taxon>Actinomycetales</taxon>
        <taxon>Actinomycetaceae</taxon>
        <taxon>Mobiluncus</taxon>
    </lineage>
</organism>
<dbReference type="AlphaFoldDB" id="A0A378PA11"/>
<dbReference type="Pfam" id="PF10502">
    <property type="entry name" value="Peptidase_S26"/>
    <property type="match status" value="1"/>
</dbReference>
<sequence length="302" mass="34009">MAGNTDRIEDVSETTEMSNQGANQAAYSRRVARRARRVAKREEKKKHRKQSPWWKDILVGVVATLLITTGIKAFMFQQFKIPSESMENTLLRGDQIVVSEMKTFQPVRRGDIVVFEDRYNWLPPEYKSDNPTGFDATALGQAVDKGLRLLRIRPEYPGGYLVKRVIGVGGDSVKCCDAKNRILLNGKPLDEPYLKDGLKSMPFPFDVVVPKGKYWVMGDNRDNSGDSRYHQDDENGGFVNEQQLVGRALLRYFPITRWKNFENPGLDKLPPGKNKPRPSRSARPSRPSRLAGTVDSPGAPGS</sequence>
<dbReference type="PROSITE" id="PS00761">
    <property type="entry name" value="SPASE_I_3"/>
    <property type="match status" value="1"/>
</dbReference>
<evidence type="ECO:0000313" key="11">
    <source>
        <dbReference type="Proteomes" id="UP000582487"/>
    </source>
</evidence>
<keyword evidence="7" id="KW-1133">Transmembrane helix</keyword>
<dbReference type="EMBL" id="JABCUV010000004">
    <property type="protein sequence ID" value="NMW92978.1"/>
    <property type="molecule type" value="Genomic_DNA"/>
</dbReference>
<feature type="region of interest" description="Disordered" evidence="8">
    <location>
        <begin position="260"/>
        <end position="302"/>
    </location>
</feature>
<evidence type="ECO:0000259" key="9">
    <source>
        <dbReference type="Pfam" id="PF10502"/>
    </source>
</evidence>
<dbReference type="RefSeq" id="WP_004016238.1">
    <property type="nucleotide sequence ID" value="NZ_JABCUT010000007.1"/>
</dbReference>
<name>A0A378PA11_9ACTO</name>
<feature type="transmembrane region" description="Helical" evidence="7">
    <location>
        <begin position="53"/>
        <end position="76"/>
    </location>
</feature>